<evidence type="ECO:0000313" key="7">
    <source>
        <dbReference type="EMBL" id="MDQ8193673.1"/>
    </source>
</evidence>
<dbReference type="Gene3D" id="1.10.287.70">
    <property type="match status" value="1"/>
</dbReference>
<keyword evidence="3 5" id="KW-1133">Transmembrane helix</keyword>
<evidence type="ECO:0000256" key="3">
    <source>
        <dbReference type="ARBA" id="ARBA00022989"/>
    </source>
</evidence>
<feature type="transmembrane region" description="Helical" evidence="5">
    <location>
        <begin position="92"/>
        <end position="114"/>
    </location>
</feature>
<evidence type="ECO:0000256" key="4">
    <source>
        <dbReference type="ARBA" id="ARBA00023136"/>
    </source>
</evidence>
<keyword evidence="2 5" id="KW-0812">Transmembrane</keyword>
<evidence type="ECO:0000256" key="1">
    <source>
        <dbReference type="ARBA" id="ARBA00004141"/>
    </source>
</evidence>
<feature type="domain" description="Ion transport" evidence="6">
    <location>
        <begin position="22"/>
        <end position="260"/>
    </location>
</feature>
<keyword evidence="8" id="KW-1185">Reference proteome</keyword>
<protein>
    <submittedName>
        <fullName evidence="7">Ion transporter</fullName>
    </submittedName>
</protein>
<dbReference type="EMBL" id="JARXIC010000005">
    <property type="protein sequence ID" value="MDQ8193673.1"/>
    <property type="molecule type" value="Genomic_DNA"/>
</dbReference>
<dbReference type="InterPro" id="IPR043203">
    <property type="entry name" value="VGCC_Ca_Na"/>
</dbReference>
<dbReference type="PANTHER" id="PTHR10037">
    <property type="entry name" value="VOLTAGE-GATED CATION CHANNEL CALCIUM AND SODIUM"/>
    <property type="match status" value="1"/>
</dbReference>
<keyword evidence="4 5" id="KW-0472">Membrane</keyword>
<dbReference type="Gene3D" id="1.20.120.350">
    <property type="entry name" value="Voltage-gated potassium channels. Chain C"/>
    <property type="match status" value="1"/>
</dbReference>
<proteinExistence type="predicted"/>
<reference evidence="7 8" key="1">
    <citation type="submission" date="2023-04" db="EMBL/GenBank/DDBJ databases">
        <title>A novel bacteria isolated from coastal sediment.</title>
        <authorList>
            <person name="Liu X.-J."/>
            <person name="Du Z.-J."/>
        </authorList>
    </citation>
    <scope>NUCLEOTIDE SEQUENCE [LARGE SCALE GENOMIC DNA]</scope>
    <source>
        <strain evidence="7 8">SDUM461004</strain>
    </source>
</reference>
<evidence type="ECO:0000256" key="5">
    <source>
        <dbReference type="SAM" id="Phobius"/>
    </source>
</evidence>
<dbReference type="InterPro" id="IPR027359">
    <property type="entry name" value="Volt_channel_dom_sf"/>
</dbReference>
<sequence length="303" mass="34828">MSEPTTQTTHQGWIFRKIVDSQLFSSFIIIVIVFAGILVGIETFPAIVDRHYQLLHFLDNAVLAIFTTEVILKMAAEKKQPWRYFKDSWNIFDFSIVAVCFLPLGGSYVAVLRLFRLLRVFRLISVIPKLQLLVTALLRSLPSMFYVCLLLFLLFYVYAVIGVMLFSGNDPIHFGNLWSSFLSLFRIVTLEDWTDVMYLQMYGSDVYQGYNQTLTDVEFSPRAMPIIGALYFVSFVTIGTMIMLNLVIGVIINGMDEAQKEIADRNLHAMLTHENSYDQTREQKITNLKQQLDKISKELSDLI</sequence>
<organism evidence="7 8">
    <name type="scientific">Thalassobacterium sedimentorum</name>
    <dbReference type="NCBI Taxonomy" id="3041258"/>
    <lineage>
        <taxon>Bacteria</taxon>
        <taxon>Pseudomonadati</taxon>
        <taxon>Verrucomicrobiota</taxon>
        <taxon>Opitutia</taxon>
        <taxon>Puniceicoccales</taxon>
        <taxon>Coraliomargaritaceae</taxon>
        <taxon>Thalassobacterium</taxon>
    </lineage>
</organism>
<name>A0ABU1AJ81_9BACT</name>
<dbReference type="Proteomes" id="UP001243717">
    <property type="component" value="Unassembled WGS sequence"/>
</dbReference>
<dbReference type="Pfam" id="PF00520">
    <property type="entry name" value="Ion_trans"/>
    <property type="match status" value="1"/>
</dbReference>
<accession>A0ABU1AJ81</accession>
<evidence type="ECO:0000259" key="6">
    <source>
        <dbReference type="Pfam" id="PF00520"/>
    </source>
</evidence>
<feature type="transmembrane region" description="Helical" evidence="5">
    <location>
        <begin position="229"/>
        <end position="252"/>
    </location>
</feature>
<dbReference type="RefSeq" id="WP_308984156.1">
    <property type="nucleotide sequence ID" value="NZ_JARXIC010000005.1"/>
</dbReference>
<feature type="transmembrane region" description="Helical" evidence="5">
    <location>
        <begin position="23"/>
        <end position="48"/>
    </location>
</feature>
<evidence type="ECO:0000256" key="2">
    <source>
        <dbReference type="ARBA" id="ARBA00022692"/>
    </source>
</evidence>
<evidence type="ECO:0000313" key="8">
    <source>
        <dbReference type="Proteomes" id="UP001243717"/>
    </source>
</evidence>
<gene>
    <name evidence="7" type="ORF">QEH59_04520</name>
</gene>
<dbReference type="PANTHER" id="PTHR10037:SF62">
    <property type="entry name" value="SODIUM CHANNEL PROTEIN 60E"/>
    <property type="match status" value="1"/>
</dbReference>
<comment type="caution">
    <text evidence="7">The sequence shown here is derived from an EMBL/GenBank/DDBJ whole genome shotgun (WGS) entry which is preliminary data.</text>
</comment>
<feature type="transmembrane region" description="Helical" evidence="5">
    <location>
        <begin position="145"/>
        <end position="166"/>
    </location>
</feature>
<comment type="subcellular location">
    <subcellularLocation>
        <location evidence="1">Membrane</location>
        <topology evidence="1">Multi-pass membrane protein</topology>
    </subcellularLocation>
</comment>
<dbReference type="SUPFAM" id="SSF81324">
    <property type="entry name" value="Voltage-gated potassium channels"/>
    <property type="match status" value="1"/>
</dbReference>
<dbReference type="InterPro" id="IPR005821">
    <property type="entry name" value="Ion_trans_dom"/>
</dbReference>